<proteinExistence type="predicted"/>
<gene>
    <name evidence="2" type="ORF">EDB81DRAFT_874485</name>
</gene>
<dbReference type="AlphaFoldDB" id="A0A9P9JMG4"/>
<comment type="caution">
    <text evidence="2">The sequence shown here is derived from an EMBL/GenBank/DDBJ whole genome shotgun (WGS) entry which is preliminary data.</text>
</comment>
<protein>
    <submittedName>
        <fullName evidence="2">Uncharacterized protein</fullName>
    </submittedName>
</protein>
<feature type="region of interest" description="Disordered" evidence="1">
    <location>
        <begin position="182"/>
        <end position="208"/>
    </location>
</feature>
<evidence type="ECO:0000256" key="1">
    <source>
        <dbReference type="SAM" id="MobiDB-lite"/>
    </source>
</evidence>
<reference evidence="2" key="1">
    <citation type="journal article" date="2021" name="Nat. Commun.">
        <title>Genetic determinants of endophytism in the Arabidopsis root mycobiome.</title>
        <authorList>
            <person name="Mesny F."/>
            <person name="Miyauchi S."/>
            <person name="Thiergart T."/>
            <person name="Pickel B."/>
            <person name="Atanasova L."/>
            <person name="Karlsson M."/>
            <person name="Huettel B."/>
            <person name="Barry K.W."/>
            <person name="Haridas S."/>
            <person name="Chen C."/>
            <person name="Bauer D."/>
            <person name="Andreopoulos W."/>
            <person name="Pangilinan J."/>
            <person name="LaButti K."/>
            <person name="Riley R."/>
            <person name="Lipzen A."/>
            <person name="Clum A."/>
            <person name="Drula E."/>
            <person name="Henrissat B."/>
            <person name="Kohler A."/>
            <person name="Grigoriev I.V."/>
            <person name="Martin F.M."/>
            <person name="Hacquard S."/>
        </authorList>
    </citation>
    <scope>NUCLEOTIDE SEQUENCE</scope>
    <source>
        <strain evidence="2">MPI-CAGE-AT-0147</strain>
    </source>
</reference>
<accession>A0A9P9JMG4</accession>
<keyword evidence="3" id="KW-1185">Reference proteome</keyword>
<dbReference type="OrthoDB" id="5082813at2759"/>
<feature type="region of interest" description="Disordered" evidence="1">
    <location>
        <begin position="1"/>
        <end position="39"/>
    </location>
</feature>
<dbReference type="Proteomes" id="UP000738349">
    <property type="component" value="Unassembled WGS sequence"/>
</dbReference>
<sequence length="328" mass="37113">MPFLGIPRRLGETPTRPGRDEKRRPPLFDVSAKDPKDAYRPEHCPSCGIHGSGHKNVGYLCTTCTSLLDFTTRVKYKQAAHGHCTGKCGRILTTQERLAQKSLCSLCTKGSHDNVQDLAPPTIILQVQREELKKISQSFLNKLHNQDVKPCFREIQTHGRFCQVRDYAGAGRPATVDDVFTISDPPEPNRTRGGNAWETSFDEGSEGTWGFEDEFDDDGGYQEAISPPDRNYEDRYHTYDPTQFHFDGDDMMSFPTFEDDNLISFIRTVYYEEQIEGPNADQAVESYDTDGDATETIDDGYSSSQYYFRGDDMMSFPKFEGDNLISLV</sequence>
<feature type="compositionally biased region" description="Basic and acidic residues" evidence="1">
    <location>
        <begin position="17"/>
        <end position="39"/>
    </location>
</feature>
<evidence type="ECO:0000313" key="2">
    <source>
        <dbReference type="EMBL" id="KAH7175645.1"/>
    </source>
</evidence>
<name>A0A9P9JMG4_9HYPO</name>
<evidence type="ECO:0000313" key="3">
    <source>
        <dbReference type="Proteomes" id="UP000738349"/>
    </source>
</evidence>
<organism evidence="2 3">
    <name type="scientific">Dactylonectria macrodidyma</name>
    <dbReference type="NCBI Taxonomy" id="307937"/>
    <lineage>
        <taxon>Eukaryota</taxon>
        <taxon>Fungi</taxon>
        <taxon>Dikarya</taxon>
        <taxon>Ascomycota</taxon>
        <taxon>Pezizomycotina</taxon>
        <taxon>Sordariomycetes</taxon>
        <taxon>Hypocreomycetidae</taxon>
        <taxon>Hypocreales</taxon>
        <taxon>Nectriaceae</taxon>
        <taxon>Dactylonectria</taxon>
    </lineage>
</organism>
<dbReference type="EMBL" id="JAGMUV010000001">
    <property type="protein sequence ID" value="KAH7175645.1"/>
    <property type="molecule type" value="Genomic_DNA"/>
</dbReference>